<accession>A0AAV7P3C2</accession>
<sequence length="93" mass="10046">MQGRPSDSLALGCSLKSRVTSLPGAWCSLSMRITAGQCLSDPLVYGPLPDPRSAWDAWTYALVFSFIFGMLTGWSGALGNPREPIPGNWISQK</sequence>
<name>A0AAV7P3C2_PLEWA</name>
<dbReference type="AlphaFoldDB" id="A0AAV7P3C2"/>
<keyword evidence="3" id="KW-1185">Reference proteome</keyword>
<protein>
    <submittedName>
        <fullName evidence="2">Uncharacterized protein</fullName>
    </submittedName>
</protein>
<keyword evidence="1" id="KW-0812">Transmembrane</keyword>
<reference evidence="2" key="1">
    <citation type="journal article" date="2022" name="bioRxiv">
        <title>Sequencing and chromosome-scale assembly of the giantPleurodeles waltlgenome.</title>
        <authorList>
            <person name="Brown T."/>
            <person name="Elewa A."/>
            <person name="Iarovenko S."/>
            <person name="Subramanian E."/>
            <person name="Araus A.J."/>
            <person name="Petzold A."/>
            <person name="Susuki M."/>
            <person name="Suzuki K.-i.T."/>
            <person name="Hayashi T."/>
            <person name="Toyoda A."/>
            <person name="Oliveira C."/>
            <person name="Osipova E."/>
            <person name="Leigh N.D."/>
            <person name="Simon A."/>
            <person name="Yun M.H."/>
        </authorList>
    </citation>
    <scope>NUCLEOTIDE SEQUENCE</scope>
    <source>
        <strain evidence="2">20211129_DDA</strain>
        <tissue evidence="2">Liver</tissue>
    </source>
</reference>
<keyword evidence="1" id="KW-0472">Membrane</keyword>
<dbReference type="EMBL" id="JANPWB010000011">
    <property type="protein sequence ID" value="KAJ1122111.1"/>
    <property type="molecule type" value="Genomic_DNA"/>
</dbReference>
<organism evidence="2 3">
    <name type="scientific">Pleurodeles waltl</name>
    <name type="common">Iberian ribbed newt</name>
    <dbReference type="NCBI Taxonomy" id="8319"/>
    <lineage>
        <taxon>Eukaryota</taxon>
        <taxon>Metazoa</taxon>
        <taxon>Chordata</taxon>
        <taxon>Craniata</taxon>
        <taxon>Vertebrata</taxon>
        <taxon>Euteleostomi</taxon>
        <taxon>Amphibia</taxon>
        <taxon>Batrachia</taxon>
        <taxon>Caudata</taxon>
        <taxon>Salamandroidea</taxon>
        <taxon>Salamandridae</taxon>
        <taxon>Pleurodelinae</taxon>
        <taxon>Pleurodeles</taxon>
    </lineage>
</organism>
<dbReference type="Proteomes" id="UP001066276">
    <property type="component" value="Chromosome 7"/>
</dbReference>
<keyword evidence="1" id="KW-1133">Transmembrane helix</keyword>
<proteinExistence type="predicted"/>
<feature type="transmembrane region" description="Helical" evidence="1">
    <location>
        <begin position="57"/>
        <end position="78"/>
    </location>
</feature>
<evidence type="ECO:0000313" key="2">
    <source>
        <dbReference type="EMBL" id="KAJ1122111.1"/>
    </source>
</evidence>
<evidence type="ECO:0000313" key="3">
    <source>
        <dbReference type="Proteomes" id="UP001066276"/>
    </source>
</evidence>
<evidence type="ECO:0000256" key="1">
    <source>
        <dbReference type="SAM" id="Phobius"/>
    </source>
</evidence>
<comment type="caution">
    <text evidence="2">The sequence shown here is derived from an EMBL/GenBank/DDBJ whole genome shotgun (WGS) entry which is preliminary data.</text>
</comment>
<gene>
    <name evidence="2" type="ORF">NDU88_000615</name>
</gene>